<dbReference type="EMBL" id="BARS01055207">
    <property type="protein sequence ID" value="GAG43590.1"/>
    <property type="molecule type" value="Genomic_DNA"/>
</dbReference>
<evidence type="ECO:0008006" key="8">
    <source>
        <dbReference type="Google" id="ProtNLM"/>
    </source>
</evidence>
<evidence type="ECO:0000256" key="6">
    <source>
        <dbReference type="ARBA" id="ARBA00023315"/>
    </source>
</evidence>
<organism evidence="7">
    <name type="scientific">marine sediment metagenome</name>
    <dbReference type="NCBI Taxonomy" id="412755"/>
    <lineage>
        <taxon>unclassified sequences</taxon>
        <taxon>metagenomes</taxon>
        <taxon>ecological metagenomes</taxon>
    </lineage>
</organism>
<keyword evidence="6" id="KW-0012">Acyltransferase</keyword>
<evidence type="ECO:0000256" key="4">
    <source>
        <dbReference type="ARBA" id="ARBA00022679"/>
    </source>
</evidence>
<dbReference type="GO" id="GO:1901137">
    <property type="term" value="P:carbohydrate derivative biosynthetic process"/>
    <property type="evidence" value="ECO:0007669"/>
    <property type="project" value="UniProtKB-ARBA"/>
</dbReference>
<feature type="non-terminal residue" evidence="7">
    <location>
        <position position="1"/>
    </location>
</feature>
<sequence>EYTTALEEVIRTAPEQYLWSHRRWKHRPPGQEPTADGIA</sequence>
<dbReference type="AlphaFoldDB" id="X0XKA7"/>
<gene>
    <name evidence="7" type="ORF">S01H1_81567</name>
</gene>
<evidence type="ECO:0000256" key="5">
    <source>
        <dbReference type="ARBA" id="ARBA00023136"/>
    </source>
</evidence>
<protein>
    <recommendedName>
        <fullName evidence="8">Lipid A biosynthesis lauroyl acyltransferase</fullName>
    </recommendedName>
</protein>
<evidence type="ECO:0000313" key="7">
    <source>
        <dbReference type="EMBL" id="GAG43590.1"/>
    </source>
</evidence>
<accession>X0XKA7</accession>
<dbReference type="GO" id="GO:0008610">
    <property type="term" value="P:lipid biosynthetic process"/>
    <property type="evidence" value="ECO:0007669"/>
    <property type="project" value="UniProtKB-ARBA"/>
</dbReference>
<evidence type="ECO:0000256" key="3">
    <source>
        <dbReference type="ARBA" id="ARBA00022519"/>
    </source>
</evidence>
<dbReference type="GO" id="GO:0005886">
    <property type="term" value="C:plasma membrane"/>
    <property type="evidence" value="ECO:0007669"/>
    <property type="project" value="UniProtKB-SubCell"/>
</dbReference>
<dbReference type="InterPro" id="IPR004960">
    <property type="entry name" value="LipA_acyltrans"/>
</dbReference>
<proteinExistence type="predicted"/>
<evidence type="ECO:0000256" key="1">
    <source>
        <dbReference type="ARBA" id="ARBA00004533"/>
    </source>
</evidence>
<keyword evidence="2" id="KW-1003">Cell membrane</keyword>
<name>X0XKA7_9ZZZZ</name>
<keyword evidence="5" id="KW-0472">Membrane</keyword>
<comment type="caution">
    <text evidence="7">The sequence shown here is derived from an EMBL/GenBank/DDBJ whole genome shotgun (WGS) entry which is preliminary data.</text>
</comment>
<dbReference type="Pfam" id="PF03279">
    <property type="entry name" value="Lip_A_acyltrans"/>
    <property type="match status" value="1"/>
</dbReference>
<evidence type="ECO:0000256" key="2">
    <source>
        <dbReference type="ARBA" id="ARBA00022475"/>
    </source>
</evidence>
<keyword evidence="4" id="KW-0808">Transferase</keyword>
<reference evidence="7" key="1">
    <citation type="journal article" date="2014" name="Front. Microbiol.">
        <title>High frequency of phylogenetically diverse reductive dehalogenase-homologous genes in deep subseafloor sedimentary metagenomes.</title>
        <authorList>
            <person name="Kawai M."/>
            <person name="Futagami T."/>
            <person name="Toyoda A."/>
            <person name="Takaki Y."/>
            <person name="Nishi S."/>
            <person name="Hori S."/>
            <person name="Arai W."/>
            <person name="Tsubouchi T."/>
            <person name="Morono Y."/>
            <person name="Uchiyama I."/>
            <person name="Ito T."/>
            <person name="Fujiyama A."/>
            <person name="Inagaki F."/>
            <person name="Takami H."/>
        </authorList>
    </citation>
    <scope>NUCLEOTIDE SEQUENCE</scope>
    <source>
        <strain evidence="7">Expedition CK06-06</strain>
    </source>
</reference>
<keyword evidence="3" id="KW-0997">Cell inner membrane</keyword>
<dbReference type="GO" id="GO:0016746">
    <property type="term" value="F:acyltransferase activity"/>
    <property type="evidence" value="ECO:0007669"/>
    <property type="project" value="UniProtKB-KW"/>
</dbReference>
<comment type="subcellular location">
    <subcellularLocation>
        <location evidence="1">Cell inner membrane</location>
    </subcellularLocation>
</comment>